<dbReference type="InterPro" id="IPR027417">
    <property type="entry name" value="P-loop_NTPase"/>
</dbReference>
<dbReference type="Gene3D" id="3.30.300.160">
    <property type="entry name" value="Type II secretion system, protein E, N-terminal domain"/>
    <property type="match status" value="1"/>
</dbReference>
<dbReference type="PROSITE" id="PS00662">
    <property type="entry name" value="T2SP_E"/>
    <property type="match status" value="1"/>
</dbReference>
<dbReference type="GO" id="GO:0016887">
    <property type="term" value="F:ATP hydrolysis activity"/>
    <property type="evidence" value="ECO:0007669"/>
    <property type="project" value="TreeGrafter"/>
</dbReference>
<dbReference type="CDD" id="cd01129">
    <property type="entry name" value="PulE-GspE-like"/>
    <property type="match status" value="1"/>
</dbReference>
<organism evidence="5 6">
    <name type="scientific">Caldisericum exile (strain DSM 21853 / NBRC 104410 / AZM16c01)</name>
    <dbReference type="NCBI Taxonomy" id="511051"/>
    <lineage>
        <taxon>Bacteria</taxon>
        <taxon>Pseudomonadati</taxon>
        <taxon>Caldisericota/Cryosericota group</taxon>
        <taxon>Caldisericota</taxon>
        <taxon>Caldisericia</taxon>
        <taxon>Caldisericales</taxon>
        <taxon>Caldisericaceae</taxon>
        <taxon>Caldisericum</taxon>
    </lineage>
</organism>
<dbReference type="Gene3D" id="3.40.50.300">
    <property type="entry name" value="P-loop containing nucleotide triphosphate hydrolases"/>
    <property type="match status" value="1"/>
</dbReference>
<dbReference type="FunFam" id="3.40.50.300:FF:000398">
    <property type="entry name" value="Type IV pilus assembly ATPase PilB"/>
    <property type="match status" value="1"/>
</dbReference>
<feature type="domain" description="Bacterial type II secretion system protein E" evidence="4">
    <location>
        <begin position="377"/>
        <end position="391"/>
    </location>
</feature>
<proteinExistence type="inferred from homology"/>
<dbReference type="Gene3D" id="3.30.450.90">
    <property type="match status" value="1"/>
</dbReference>
<protein>
    <submittedName>
        <fullName evidence="5">Type 4 fimbrial assembly protein PilB</fullName>
    </submittedName>
</protein>
<dbReference type="GO" id="GO:0005524">
    <property type="term" value="F:ATP binding"/>
    <property type="evidence" value="ECO:0007669"/>
    <property type="project" value="UniProtKB-KW"/>
</dbReference>
<gene>
    <name evidence="5" type="primary">pilB</name>
    <name evidence="5" type="ordered locus">CSE_13130</name>
</gene>
<keyword evidence="3" id="KW-0067">ATP-binding</keyword>
<dbReference type="PANTHER" id="PTHR30258:SF1">
    <property type="entry name" value="PROTEIN TRANSPORT PROTEIN HOFB HOMOLOG"/>
    <property type="match status" value="1"/>
</dbReference>
<comment type="similarity">
    <text evidence="1">Belongs to the GSP E family.</text>
</comment>
<evidence type="ECO:0000256" key="3">
    <source>
        <dbReference type="ARBA" id="ARBA00022840"/>
    </source>
</evidence>
<dbReference type="AlphaFoldDB" id="A0A7U6JGA2"/>
<evidence type="ECO:0000256" key="2">
    <source>
        <dbReference type="ARBA" id="ARBA00022741"/>
    </source>
</evidence>
<sequence length="558" mass="61759">MTGNLKLGEILLNEGKISKEQLESALLEQAKTGRKLGEILIERGLITPTELSKLLERQSSIPSISLEEIQPDPNISSVLPELFVRVNKVLPLRRINDALEVAVVPPINPEVLENVKLLTGLKVKPYIISDSEFDRALNKIYSIETKVDKVISTIGRKREEAQIRVISEVPTGAEPTTVNLANSIISDAIGRNASDIHIDPQQNIAKVRYRIDGIMYDILSIPKEIAESIVSLIKVNSGMDIAERRRPQDGHFSAKHEDEFYDFRVSSMGTSFGEKLNIRILSKQKLLMPLERLGMLKEQFDVFLNLIKRPYGIILVTGPTGSGKTTTLYSAISTLNTGEKEIITLEDPVEYNISGIVQIQINEEAGITFASGLRSILRLDPDIVMVGEIRDLETAKIAVEASLTGHLVFASIHTNDAASTPIRLLNLGVEPYLLASSLAGVIAQRLVRVICPNCKREYTADQSEKEVFLHELKVDVDKLFTGEGCPICGETGYKGRTGIFEIMEVNESIRELIEKSAPYNKIKEEAIRSNMISMRQAGLIKARAGITTLKEVERVAGL</sequence>
<name>A0A7U6JGA2_CALEA</name>
<dbReference type="KEGG" id="cex:CSE_13130"/>
<keyword evidence="2" id="KW-0547">Nucleotide-binding</keyword>
<evidence type="ECO:0000259" key="4">
    <source>
        <dbReference type="PROSITE" id="PS00662"/>
    </source>
</evidence>
<dbReference type="Pfam" id="PF00437">
    <property type="entry name" value="T2SSE"/>
    <property type="match status" value="1"/>
</dbReference>
<accession>A0A7U6JGA2</accession>
<dbReference type="PANTHER" id="PTHR30258">
    <property type="entry name" value="TYPE II SECRETION SYSTEM PROTEIN GSPE-RELATED"/>
    <property type="match status" value="1"/>
</dbReference>
<dbReference type="SUPFAM" id="SSF160246">
    <property type="entry name" value="EspE N-terminal domain-like"/>
    <property type="match status" value="1"/>
</dbReference>
<dbReference type="OrthoDB" id="9805147at2"/>
<dbReference type="InterPro" id="IPR037257">
    <property type="entry name" value="T2SS_E_N_sf"/>
</dbReference>
<reference evidence="5 6" key="1">
    <citation type="submission" date="2011-01" db="EMBL/GenBank/DDBJ databases">
        <title>Whole genome sequence of Caldisericum exile AZM16c01.</title>
        <authorList>
            <person name="Narita-Yamada S."/>
            <person name="Kawakoshi A."/>
            <person name="Nakamura S."/>
            <person name="Sasagawa M."/>
            <person name="Fukada J."/>
            <person name="Sekine M."/>
            <person name="Kato Y."/>
            <person name="Fukai R."/>
            <person name="Sasaki K."/>
            <person name="Hanamaki A."/>
            <person name="Narita H."/>
            <person name="Konno Y."/>
            <person name="Mori K."/>
            <person name="Yamazaki S."/>
            <person name="Suzuki K."/>
            <person name="Fujita N."/>
        </authorList>
    </citation>
    <scope>NUCLEOTIDE SEQUENCE [LARGE SCALE GENOMIC DNA]</scope>
    <source>
        <strain evidence="6">DSM 21853 / NBRC 104410 / AZM16c01</strain>
    </source>
</reference>
<dbReference type="InterPro" id="IPR001482">
    <property type="entry name" value="T2SS/T4SS_dom"/>
</dbReference>
<keyword evidence="6" id="KW-1185">Reference proteome</keyword>
<evidence type="ECO:0000313" key="5">
    <source>
        <dbReference type="EMBL" id="BAL81439.1"/>
    </source>
</evidence>
<dbReference type="Proteomes" id="UP000004793">
    <property type="component" value="Chromosome"/>
</dbReference>
<evidence type="ECO:0000313" key="6">
    <source>
        <dbReference type="Proteomes" id="UP000004793"/>
    </source>
</evidence>
<dbReference type="InterPro" id="IPR007831">
    <property type="entry name" value="T2SS_GspE_N"/>
</dbReference>
<dbReference type="GO" id="GO:0005886">
    <property type="term" value="C:plasma membrane"/>
    <property type="evidence" value="ECO:0007669"/>
    <property type="project" value="TreeGrafter"/>
</dbReference>
<dbReference type="EMBL" id="AP012051">
    <property type="protein sequence ID" value="BAL81439.1"/>
    <property type="molecule type" value="Genomic_DNA"/>
</dbReference>
<dbReference type="RefSeq" id="WP_014453834.1">
    <property type="nucleotide sequence ID" value="NC_017096.1"/>
</dbReference>
<dbReference type="Pfam" id="PF05157">
    <property type="entry name" value="MshEN"/>
    <property type="match status" value="1"/>
</dbReference>
<dbReference type="SUPFAM" id="SSF52540">
    <property type="entry name" value="P-loop containing nucleoside triphosphate hydrolases"/>
    <property type="match status" value="1"/>
</dbReference>
<evidence type="ECO:0000256" key="1">
    <source>
        <dbReference type="ARBA" id="ARBA00006611"/>
    </source>
</evidence>